<feature type="domain" description="Coenzyme F420 hydrogenase/dehydrogenase beta subunit C-terminal" evidence="2">
    <location>
        <begin position="177"/>
        <end position="333"/>
    </location>
</feature>
<organism evidence="3 4">
    <name type="scientific">Acidovorax carolinensis</name>
    <dbReference type="NCBI Taxonomy" id="553814"/>
    <lineage>
        <taxon>Bacteria</taxon>
        <taxon>Pseudomonadati</taxon>
        <taxon>Pseudomonadota</taxon>
        <taxon>Betaproteobacteria</taxon>
        <taxon>Burkholderiales</taxon>
        <taxon>Comamonadaceae</taxon>
        <taxon>Acidovorax</taxon>
    </lineage>
</organism>
<evidence type="ECO:0000259" key="1">
    <source>
        <dbReference type="Pfam" id="PF04422"/>
    </source>
</evidence>
<dbReference type="PANTHER" id="PTHR31332">
    <property type="entry name" value="7-HYDROXYMETHYL CHLOROPHYLL A REDUCTASE, CHLOROPLASTIC"/>
    <property type="match status" value="1"/>
</dbReference>
<dbReference type="EMBL" id="CP021366">
    <property type="protein sequence ID" value="ART60364.1"/>
    <property type="molecule type" value="Genomic_DNA"/>
</dbReference>
<dbReference type="AlphaFoldDB" id="A0A240UFT7"/>
<keyword evidence="4" id="KW-1185">Reference proteome</keyword>
<feature type="domain" description="Coenzyme F420 hydrogenase/dehydrogenase beta subunit N-terminal" evidence="1">
    <location>
        <begin position="92"/>
        <end position="168"/>
    </location>
</feature>
<accession>A0A240UFT7</accession>
<evidence type="ECO:0000313" key="3">
    <source>
        <dbReference type="EMBL" id="ART60364.1"/>
    </source>
</evidence>
<protein>
    <recommendedName>
        <fullName evidence="5">4Fe-4S ferredoxin-type domain-containing protein</fullName>
    </recommendedName>
</protein>
<evidence type="ECO:0000259" key="2">
    <source>
        <dbReference type="Pfam" id="PF04432"/>
    </source>
</evidence>
<dbReference type="RefSeq" id="WP_086928306.1">
    <property type="nucleotide sequence ID" value="NZ_CP021362.1"/>
</dbReference>
<dbReference type="InterPro" id="IPR007525">
    <property type="entry name" value="FrhB_FdhB_C"/>
</dbReference>
<dbReference type="OrthoDB" id="3247493at2"/>
<dbReference type="KEGG" id="acis:CBP35_01460"/>
<evidence type="ECO:0008006" key="5">
    <source>
        <dbReference type="Google" id="ProtNLM"/>
    </source>
</evidence>
<dbReference type="PANTHER" id="PTHR31332:SF0">
    <property type="entry name" value="7-HYDROXYMETHYL CHLOROPHYLL A REDUCTASE, CHLOROPLASTIC"/>
    <property type="match status" value="1"/>
</dbReference>
<proteinExistence type="predicted"/>
<sequence length="477" mass="53348">MQTTFESIEEVVESNLCIGCGACASINGSTTKMQENEYGLYQPKAEKARSIGIKNIESSVCPFNSPINETEISAQLFPGTRKYAHIGRYLSTYAGFVKDKEERGSSSSGGLGSWILEELLTRGLIDGVAHVGNSDEGTLFKYKISRSASEIKAGKKSKYYSTEISEVISKIKSTPGRYAITGVPCFIKAIQLLRNSDPILKQRIVFTIGLVCGHMKTHAYSDWLAWEAGVPPGSKYSIDYRHKNPDQPANNYSTLISSQTGTKAIKNSDIPLNKWGYGLFKPNACEYCDDVFAETADVCIGDAWLPQYVNNPLGTNIVIVRNSLLLNIFNDEISSASKAHIEELSPELIVDSQLGGIRHRTEGLAHRLTYKETPSKLVRRTQLKRAGNAWLEKMYDLRFNITQKSHILFQEAKAINSLDAFRNPIKVLVVEYESVYREARKSLRDKIAEAIEYRVPFIYRAIKGTLQTIRAMRNQPK</sequence>
<dbReference type="InterPro" id="IPR045220">
    <property type="entry name" value="FRHB/FDHB/HCAR-like"/>
</dbReference>
<dbReference type="Pfam" id="PF04432">
    <property type="entry name" value="FrhB_FdhB_C"/>
    <property type="match status" value="1"/>
</dbReference>
<gene>
    <name evidence="3" type="ORF">CBP36_17455</name>
</gene>
<name>A0A240UFT7_9BURK</name>
<dbReference type="GO" id="GO:0052592">
    <property type="term" value="F:oxidoreductase activity, acting on CH or CH2 groups, with an iron-sulfur protein as acceptor"/>
    <property type="evidence" value="ECO:0007669"/>
    <property type="project" value="TreeGrafter"/>
</dbReference>
<reference evidence="3" key="1">
    <citation type="submission" date="2017-05" db="EMBL/GenBank/DDBJ databases">
        <title>Polyphasic characterization of four soil-derived phenanthrene-degrading Acidovorax strains and proposal of Acidovorax phenanthrenivorans sp. nov.</title>
        <authorList>
            <person name="Singleton D."/>
            <person name="Lee J."/>
            <person name="Dickey A.N."/>
            <person name="Stroud A."/>
            <person name="Scholl E.H."/>
            <person name="Wright F.A."/>
            <person name="Aitken M.D."/>
        </authorList>
    </citation>
    <scope>NUCLEOTIDE SEQUENCE</scope>
    <source>
        <strain evidence="3">P4</strain>
    </source>
</reference>
<dbReference type="Proteomes" id="UP000194440">
    <property type="component" value="Chromosome"/>
</dbReference>
<evidence type="ECO:0000313" key="4">
    <source>
        <dbReference type="Proteomes" id="UP000194440"/>
    </source>
</evidence>
<dbReference type="Pfam" id="PF04422">
    <property type="entry name" value="FrhB_FdhB_N"/>
    <property type="match status" value="1"/>
</dbReference>
<dbReference type="KEGG" id="acip:CBP36_17455"/>
<dbReference type="InterPro" id="IPR007516">
    <property type="entry name" value="Co_F420_Hydgase/DH_bsu_N"/>
</dbReference>